<accession>A0A1J1C7V3</accession>
<sequence>MVASSDKFNGYPTTRVGFFSNQQNASANNAIQRQLPRHNDNALSIGAAG</sequence>
<dbReference type="AlphaFoldDB" id="A0A1J1C7V3"/>
<evidence type="ECO:0000313" key="1">
    <source>
        <dbReference type="EMBL" id="APF17992.1"/>
    </source>
</evidence>
<dbReference type="KEGG" id="caby:Cabys_1243"/>
<evidence type="ECO:0000313" key="2">
    <source>
        <dbReference type="Proteomes" id="UP000183868"/>
    </source>
</evidence>
<organism evidence="1 2">
    <name type="scientific">Caldithrix abyssi DSM 13497</name>
    <dbReference type="NCBI Taxonomy" id="880073"/>
    <lineage>
        <taxon>Bacteria</taxon>
        <taxon>Pseudomonadati</taxon>
        <taxon>Calditrichota</taxon>
        <taxon>Calditrichia</taxon>
        <taxon>Calditrichales</taxon>
        <taxon>Calditrichaceae</taxon>
        <taxon>Caldithrix</taxon>
    </lineage>
</organism>
<proteinExistence type="predicted"/>
<protein>
    <submittedName>
        <fullName evidence="1">Uncharacterized protein</fullName>
    </submittedName>
</protein>
<name>A0A1J1C7V3_CALAY</name>
<dbReference type="EMBL" id="CP018099">
    <property type="protein sequence ID" value="APF17992.1"/>
    <property type="molecule type" value="Genomic_DNA"/>
</dbReference>
<reference evidence="1 2" key="1">
    <citation type="submission" date="2016-11" db="EMBL/GenBank/DDBJ databases">
        <title>Genomic analysis of Caldithrix abyssi and proposal of a novel bacterial phylum Caldithrichaeota.</title>
        <authorList>
            <person name="Kublanov I."/>
            <person name="Sigalova O."/>
            <person name="Gavrilov S."/>
            <person name="Lebedinsky A."/>
            <person name="Ivanova N."/>
            <person name="Daum C."/>
            <person name="Reddy T."/>
            <person name="Klenk H.P."/>
            <person name="Goker M."/>
            <person name="Reva O."/>
            <person name="Miroshnichenko M."/>
            <person name="Kyprides N."/>
            <person name="Woyke T."/>
            <person name="Gelfand M."/>
        </authorList>
    </citation>
    <scope>NUCLEOTIDE SEQUENCE [LARGE SCALE GENOMIC DNA]</scope>
    <source>
        <strain evidence="1 2">LF13</strain>
    </source>
</reference>
<dbReference type="Proteomes" id="UP000183868">
    <property type="component" value="Chromosome"/>
</dbReference>
<gene>
    <name evidence="1" type="ORF">Cabys_1243</name>
</gene>